<gene>
    <name evidence="2" type="ORF">PF011_g6923</name>
</gene>
<evidence type="ECO:0000256" key="1">
    <source>
        <dbReference type="SAM" id="SignalP"/>
    </source>
</evidence>
<evidence type="ECO:0008006" key="4">
    <source>
        <dbReference type="Google" id="ProtNLM"/>
    </source>
</evidence>
<dbReference type="AlphaFoldDB" id="A0A6A3LBX6"/>
<evidence type="ECO:0000313" key="2">
    <source>
        <dbReference type="EMBL" id="KAE9016942.1"/>
    </source>
</evidence>
<keyword evidence="1" id="KW-0732">Signal</keyword>
<organism evidence="2 3">
    <name type="scientific">Phytophthora fragariae</name>
    <dbReference type="NCBI Taxonomy" id="53985"/>
    <lineage>
        <taxon>Eukaryota</taxon>
        <taxon>Sar</taxon>
        <taxon>Stramenopiles</taxon>
        <taxon>Oomycota</taxon>
        <taxon>Peronosporomycetes</taxon>
        <taxon>Peronosporales</taxon>
        <taxon>Peronosporaceae</taxon>
        <taxon>Phytophthora</taxon>
    </lineage>
</organism>
<sequence>MKMLDGSFMMIIIAFNITLMELGWHQADWIGGTLTTKADCGSRLPHWNQHQSQQQTTVVFFIIFNLLKTRVRYLRNQKCIHRRSSQWMTQKKCVERELRDFQGRFDAESPNAAEAARWWDEFKAHLIVKMLQSNTTARRKLTNTYRQIIRRLEKQRLRALARARHEADDRAGAEAHDTLKRVDTALAECRRERSRQRQRRLFRDHTWTPAKTTKNLFRRISCKFSDNLVPSLRPPEGCPVRGIHEKSETFADAWAPILQGAIPSSEVISQVADWMPTQPGDSDTDVLADNNFITEEAVAAALKECKADKSCGPDRLGNDWYLDFAEMLIPVLTRLYKLWYETGEFPACRGEYFLSKENRRQLKPSQLSSVGPSKY</sequence>
<protein>
    <recommendedName>
        <fullName evidence="4">Reverse transcriptase domain-containing protein</fullName>
    </recommendedName>
</protein>
<evidence type="ECO:0000313" key="3">
    <source>
        <dbReference type="Proteomes" id="UP000460718"/>
    </source>
</evidence>
<dbReference type="EMBL" id="QXFW01000299">
    <property type="protein sequence ID" value="KAE9016942.1"/>
    <property type="molecule type" value="Genomic_DNA"/>
</dbReference>
<feature type="chain" id="PRO_5025510540" description="Reverse transcriptase domain-containing protein" evidence="1">
    <location>
        <begin position="28"/>
        <end position="375"/>
    </location>
</feature>
<dbReference type="Proteomes" id="UP000460718">
    <property type="component" value="Unassembled WGS sequence"/>
</dbReference>
<accession>A0A6A3LBX6</accession>
<name>A0A6A3LBX6_9STRA</name>
<comment type="caution">
    <text evidence="2">The sequence shown here is derived from an EMBL/GenBank/DDBJ whole genome shotgun (WGS) entry which is preliminary data.</text>
</comment>
<reference evidence="2 3" key="1">
    <citation type="submission" date="2018-09" db="EMBL/GenBank/DDBJ databases">
        <title>Genomic investigation of the strawberry pathogen Phytophthora fragariae indicates pathogenicity is determined by transcriptional variation in three key races.</title>
        <authorList>
            <person name="Adams T.M."/>
            <person name="Armitage A.D."/>
            <person name="Sobczyk M.K."/>
            <person name="Bates H.J."/>
            <person name="Dunwell J.M."/>
            <person name="Nellist C.F."/>
            <person name="Harrison R.J."/>
        </authorList>
    </citation>
    <scope>NUCLEOTIDE SEQUENCE [LARGE SCALE GENOMIC DNA]</scope>
    <source>
        <strain evidence="2 3">SCRP245</strain>
    </source>
</reference>
<proteinExistence type="predicted"/>
<feature type="signal peptide" evidence="1">
    <location>
        <begin position="1"/>
        <end position="27"/>
    </location>
</feature>